<sequence>MPSRIPAICTAVALILTPAWLIVTNPAVPRSHPLLPSLLAVSLLSGLLVVALLLRSRRRDVRVGRRRAVLQGLAALLVIGVMAALTWLAPFPFRDDAGRLGEGVALADVGLVEDATSITLEPTGNASEAVTRGLVFYPGARVEALAYVPLLAEVAREGTLVVVLKEPLGISLVDSAQAGPVMEAHPEVVTWAVGGHSLGGVSASIFAAGDADVSGLLLWASYPLDDLSGSSLEVLSVSGSEDGLSTRADITASRELLPAGARFTEVPGGVHAFFGDYGHQPGDGVATAGRDAVQADIIEATLAFIESL</sequence>
<comment type="caution">
    <text evidence="3">The sequence shown here is derived from an EMBL/GenBank/DDBJ whole genome shotgun (WGS) entry which is preliminary data.</text>
</comment>
<evidence type="ECO:0000259" key="2">
    <source>
        <dbReference type="Pfam" id="PF12695"/>
    </source>
</evidence>
<accession>A0A7X1NP31</accession>
<keyword evidence="4" id="KW-1185">Reference proteome</keyword>
<proteinExistence type="predicted"/>
<evidence type="ECO:0000313" key="4">
    <source>
        <dbReference type="Proteomes" id="UP000326464"/>
    </source>
</evidence>
<dbReference type="InterPro" id="IPR029058">
    <property type="entry name" value="AB_hydrolase_fold"/>
</dbReference>
<organism evidence="3 4">
    <name type="scientific">Arthrobacter bussei</name>
    <dbReference type="NCBI Taxonomy" id="2594179"/>
    <lineage>
        <taxon>Bacteria</taxon>
        <taxon>Bacillati</taxon>
        <taxon>Actinomycetota</taxon>
        <taxon>Actinomycetes</taxon>
        <taxon>Micrococcales</taxon>
        <taxon>Micrococcaceae</taxon>
        <taxon>Arthrobacter</taxon>
    </lineage>
</organism>
<dbReference type="Gene3D" id="3.40.50.1820">
    <property type="entry name" value="alpha/beta hydrolase"/>
    <property type="match status" value="1"/>
</dbReference>
<feature type="domain" description="Alpha/beta hydrolase fold-5" evidence="2">
    <location>
        <begin position="133"/>
        <end position="292"/>
    </location>
</feature>
<gene>
    <name evidence="3" type="ORF">FNH21_06235</name>
</gene>
<keyword evidence="1" id="KW-0812">Transmembrane</keyword>
<dbReference type="OrthoDB" id="9780932at2"/>
<dbReference type="Proteomes" id="UP000326464">
    <property type="component" value="Unassembled WGS sequence"/>
</dbReference>
<feature type="transmembrane region" description="Helical" evidence="1">
    <location>
        <begin position="37"/>
        <end position="56"/>
    </location>
</feature>
<dbReference type="Pfam" id="PF12695">
    <property type="entry name" value="Abhydrolase_5"/>
    <property type="match status" value="1"/>
</dbReference>
<dbReference type="SUPFAM" id="SSF53474">
    <property type="entry name" value="alpha/beta-Hydrolases"/>
    <property type="match status" value="1"/>
</dbReference>
<reference evidence="4" key="1">
    <citation type="submission" date="2019-07" db="EMBL/GenBank/DDBJ databases">
        <title>Arthrobacter KR32 sp. nov., isolated from mountain cheese made of cows milk.</title>
        <authorList>
            <person name="Flegler A."/>
        </authorList>
    </citation>
    <scope>NUCLEOTIDE SEQUENCE [LARGE SCALE GENOMIC DNA]</scope>
    <source>
        <strain evidence="4">KR32</strain>
    </source>
</reference>
<keyword evidence="1" id="KW-1133">Transmembrane helix</keyword>
<keyword evidence="3" id="KW-0378">Hydrolase</keyword>
<keyword evidence="1" id="KW-0472">Membrane</keyword>
<dbReference type="EMBL" id="VJXX01000001">
    <property type="protein sequence ID" value="MPY10323.1"/>
    <property type="molecule type" value="Genomic_DNA"/>
</dbReference>
<dbReference type="AlphaFoldDB" id="A0A7X1NP31"/>
<feature type="transmembrane region" description="Helical" evidence="1">
    <location>
        <begin position="68"/>
        <end position="89"/>
    </location>
</feature>
<name>A0A7X1NP31_9MICC</name>
<dbReference type="InterPro" id="IPR029059">
    <property type="entry name" value="AB_hydrolase_5"/>
</dbReference>
<dbReference type="RefSeq" id="WP_152813109.1">
    <property type="nucleotide sequence ID" value="NZ_VJXX01000001.1"/>
</dbReference>
<protein>
    <submittedName>
        <fullName evidence="3">Alpha/beta hydrolase</fullName>
    </submittedName>
</protein>
<dbReference type="GO" id="GO:0016787">
    <property type="term" value="F:hydrolase activity"/>
    <property type="evidence" value="ECO:0007669"/>
    <property type="project" value="UniProtKB-KW"/>
</dbReference>
<evidence type="ECO:0000256" key="1">
    <source>
        <dbReference type="SAM" id="Phobius"/>
    </source>
</evidence>
<evidence type="ECO:0000313" key="3">
    <source>
        <dbReference type="EMBL" id="MPY10323.1"/>
    </source>
</evidence>